<dbReference type="EMBL" id="BGPR01000212">
    <property type="protein sequence ID" value="GBM05129.1"/>
    <property type="molecule type" value="Genomic_DNA"/>
</dbReference>
<accession>A0A4Y2CLS9</accession>
<dbReference type="AlphaFoldDB" id="A0A4Y2CLS9"/>
<sequence length="112" mass="13330">MRIVDGKRSSFRCVRNMGKVSRKEIQDPTFINACAEKNFAFLKSLTNSLSPIFHTLIFQRNKRIESNFEEQKRNESNFEEQKRNESNFEEQKRNESNFEKQKSHASKVVIRL</sequence>
<evidence type="ECO:0000313" key="3">
    <source>
        <dbReference type="Proteomes" id="UP000499080"/>
    </source>
</evidence>
<dbReference type="Proteomes" id="UP000499080">
    <property type="component" value="Unassembled WGS sequence"/>
</dbReference>
<feature type="compositionally biased region" description="Basic and acidic residues" evidence="1">
    <location>
        <begin position="69"/>
        <end position="102"/>
    </location>
</feature>
<organism evidence="2 3">
    <name type="scientific">Araneus ventricosus</name>
    <name type="common">Orbweaver spider</name>
    <name type="synonym">Epeira ventricosa</name>
    <dbReference type="NCBI Taxonomy" id="182803"/>
    <lineage>
        <taxon>Eukaryota</taxon>
        <taxon>Metazoa</taxon>
        <taxon>Ecdysozoa</taxon>
        <taxon>Arthropoda</taxon>
        <taxon>Chelicerata</taxon>
        <taxon>Arachnida</taxon>
        <taxon>Araneae</taxon>
        <taxon>Araneomorphae</taxon>
        <taxon>Entelegynae</taxon>
        <taxon>Araneoidea</taxon>
        <taxon>Araneidae</taxon>
        <taxon>Araneus</taxon>
    </lineage>
</organism>
<name>A0A4Y2CLS9_ARAVE</name>
<evidence type="ECO:0000256" key="1">
    <source>
        <dbReference type="SAM" id="MobiDB-lite"/>
    </source>
</evidence>
<feature type="region of interest" description="Disordered" evidence="1">
    <location>
        <begin position="69"/>
        <end position="112"/>
    </location>
</feature>
<comment type="caution">
    <text evidence="2">The sequence shown here is derived from an EMBL/GenBank/DDBJ whole genome shotgun (WGS) entry which is preliminary data.</text>
</comment>
<proteinExistence type="predicted"/>
<gene>
    <name evidence="2" type="ORF">AVEN_197695_1</name>
</gene>
<reference evidence="2 3" key="1">
    <citation type="journal article" date="2019" name="Sci. Rep.">
        <title>Orb-weaving spider Araneus ventricosus genome elucidates the spidroin gene catalogue.</title>
        <authorList>
            <person name="Kono N."/>
            <person name="Nakamura H."/>
            <person name="Ohtoshi R."/>
            <person name="Moran D.A.P."/>
            <person name="Shinohara A."/>
            <person name="Yoshida Y."/>
            <person name="Fujiwara M."/>
            <person name="Mori M."/>
            <person name="Tomita M."/>
            <person name="Arakawa K."/>
        </authorList>
    </citation>
    <scope>NUCLEOTIDE SEQUENCE [LARGE SCALE GENOMIC DNA]</scope>
</reference>
<evidence type="ECO:0000313" key="2">
    <source>
        <dbReference type="EMBL" id="GBM05129.1"/>
    </source>
</evidence>
<protein>
    <submittedName>
        <fullName evidence="2">Uncharacterized protein</fullName>
    </submittedName>
</protein>
<keyword evidence="3" id="KW-1185">Reference proteome</keyword>